<accession>A0A8J3RC33</accession>
<dbReference type="InterPro" id="IPR052209">
    <property type="entry name" value="CbiZ"/>
</dbReference>
<dbReference type="Proteomes" id="UP000610966">
    <property type="component" value="Unassembled WGS sequence"/>
</dbReference>
<proteinExistence type="predicted"/>
<name>A0A8J3RC33_9ACTN</name>
<comment type="caution">
    <text evidence="1">The sequence shown here is derived from an EMBL/GenBank/DDBJ whole genome shotgun (WGS) entry which is preliminary data.</text>
</comment>
<organism evidence="1 2">
    <name type="scientific">Sphaerimonospora thailandensis</name>
    <dbReference type="NCBI Taxonomy" id="795644"/>
    <lineage>
        <taxon>Bacteria</taxon>
        <taxon>Bacillati</taxon>
        <taxon>Actinomycetota</taxon>
        <taxon>Actinomycetes</taxon>
        <taxon>Streptosporangiales</taxon>
        <taxon>Streptosporangiaceae</taxon>
        <taxon>Sphaerimonospora</taxon>
    </lineage>
</organism>
<dbReference type="PANTHER" id="PTHR35336">
    <property type="entry name" value="ADENOSYLCOBINAMIDE AMIDOHYDROLASE"/>
    <property type="match status" value="1"/>
</dbReference>
<gene>
    <name evidence="1" type="ORF">Mth01_33320</name>
</gene>
<evidence type="ECO:0000313" key="2">
    <source>
        <dbReference type="Proteomes" id="UP000610966"/>
    </source>
</evidence>
<protein>
    <submittedName>
        <fullName evidence="1">Adenosylcobinamide amidohydrolase</fullName>
    </submittedName>
</protein>
<sequence>MTAPARASGPAQGSLSLTFRMEDGMRMGTILWRFGPGWRMISSAMLGGGIGPREWVLNAQVGKDYARMDPVEHLIEMGPEGSGVGMLTAAMVEHRTWAADGGVEALATVGLGTPTWAAASSDAATDAATYAASDAIAVRPGTINIIVAVPVALCDAALVNAVMTVTEAKTQALIEVGFPCTGTASDAVCVAVREEGPQELFGGPRSEWGARIARAVHHAVADGAHDWRRRAAARSPVVPH</sequence>
<dbReference type="PANTHER" id="PTHR35336:SF5">
    <property type="entry name" value="ADENOSYLCOBINAMIDE AMIDOHYDROLASE"/>
    <property type="match status" value="1"/>
</dbReference>
<dbReference type="EMBL" id="BOOG01000030">
    <property type="protein sequence ID" value="GIH71079.1"/>
    <property type="molecule type" value="Genomic_DNA"/>
</dbReference>
<dbReference type="AlphaFoldDB" id="A0A8J3RC33"/>
<reference evidence="1" key="1">
    <citation type="submission" date="2021-01" db="EMBL/GenBank/DDBJ databases">
        <title>Whole genome shotgun sequence of Sphaerimonospora thailandensis NBRC 107569.</title>
        <authorList>
            <person name="Komaki H."/>
            <person name="Tamura T."/>
        </authorList>
    </citation>
    <scope>NUCLEOTIDE SEQUENCE</scope>
    <source>
        <strain evidence="1">NBRC 107569</strain>
    </source>
</reference>
<keyword evidence="2" id="KW-1185">Reference proteome</keyword>
<dbReference type="Pfam" id="PF01955">
    <property type="entry name" value="CbiZ"/>
    <property type="match status" value="1"/>
</dbReference>
<dbReference type="InterPro" id="IPR002808">
    <property type="entry name" value="AdoCbi_amidolase"/>
</dbReference>
<evidence type="ECO:0000313" key="1">
    <source>
        <dbReference type="EMBL" id="GIH71079.1"/>
    </source>
</evidence>